<proteinExistence type="predicted"/>
<evidence type="ECO:0000313" key="2">
    <source>
        <dbReference type="Proteomes" id="UP001237917"/>
    </source>
</evidence>
<sequence length="117" mass="12467">KAEYTQYGDVIAVGPNVEKPAGYVTVTFSAGEHGKLSGTTSYYVNPKKETDLSGQAPEVAAEIGYKFTKWDHALKGKFTSDTTIKAEYTQYGDVIAVGPNVEKPAGSVTVTFSAGEH</sequence>
<organism evidence="1 2">
    <name type="scientific">Streptococcus pasteurianus</name>
    <dbReference type="NCBI Taxonomy" id="197614"/>
    <lineage>
        <taxon>Bacteria</taxon>
        <taxon>Bacillati</taxon>
        <taxon>Bacillota</taxon>
        <taxon>Bacilli</taxon>
        <taxon>Lactobacillales</taxon>
        <taxon>Streptococcaceae</taxon>
        <taxon>Streptococcus</taxon>
    </lineage>
</organism>
<evidence type="ECO:0000313" key="1">
    <source>
        <dbReference type="EMBL" id="MDK7294035.1"/>
    </source>
</evidence>
<comment type="caution">
    <text evidence="1">The sequence shown here is derived from an EMBL/GenBank/DDBJ whole genome shotgun (WGS) entry which is preliminary data.</text>
</comment>
<dbReference type="EMBL" id="JASOPU010000079">
    <property type="protein sequence ID" value="MDK7294035.1"/>
    <property type="molecule type" value="Genomic_DNA"/>
</dbReference>
<reference evidence="1" key="1">
    <citation type="submission" date="2023-05" db="EMBL/GenBank/DDBJ databases">
        <title>Cataloging the Phylogenetic Diversity of Human Bladder Bacteria.</title>
        <authorList>
            <person name="Du J."/>
        </authorList>
    </citation>
    <scope>NUCLEOTIDE SEQUENCE</scope>
    <source>
        <strain evidence="1">UMB0765</strain>
    </source>
</reference>
<feature type="non-terminal residue" evidence="1">
    <location>
        <position position="117"/>
    </location>
</feature>
<dbReference type="Proteomes" id="UP001237917">
    <property type="component" value="Unassembled WGS sequence"/>
</dbReference>
<dbReference type="AlphaFoldDB" id="A0AAW6YHS3"/>
<name>A0AAW6YHS3_9STRE</name>
<dbReference type="RefSeq" id="WP_285362498.1">
    <property type="nucleotide sequence ID" value="NZ_JASOPU010000079.1"/>
</dbReference>
<gene>
    <name evidence="1" type="ORF">QP487_11505</name>
</gene>
<protein>
    <recommendedName>
        <fullName evidence="3">Repeat protein</fullName>
    </recommendedName>
</protein>
<evidence type="ECO:0008006" key="3">
    <source>
        <dbReference type="Google" id="ProtNLM"/>
    </source>
</evidence>
<accession>A0AAW6YHS3</accession>
<feature type="non-terminal residue" evidence="1">
    <location>
        <position position="1"/>
    </location>
</feature>